<name>A0A1P8UIJ6_9GAMM</name>
<reference evidence="5 6" key="1">
    <citation type="submission" date="2017-01" db="EMBL/GenBank/DDBJ databases">
        <title>Draft sequence of Acidihalobacter ferrooxidans strain DSM 14175 (strain V8).</title>
        <authorList>
            <person name="Khaleque H.N."/>
            <person name="Ramsay J.P."/>
            <person name="Murphy R.J.T."/>
            <person name="Kaksonen A.H."/>
            <person name="Boxall N.J."/>
            <person name="Watkin E.L.J."/>
        </authorList>
    </citation>
    <scope>NUCLEOTIDE SEQUENCE [LARGE SCALE GENOMIC DNA]</scope>
    <source>
        <strain evidence="5 6">V8</strain>
    </source>
</reference>
<dbReference type="Proteomes" id="UP000243807">
    <property type="component" value="Chromosome"/>
</dbReference>
<dbReference type="SMART" id="SM01219">
    <property type="entry name" value="Frataxin_Cyay"/>
    <property type="match status" value="1"/>
</dbReference>
<dbReference type="InterPro" id="IPR002908">
    <property type="entry name" value="Frataxin/CyaY"/>
</dbReference>
<dbReference type="GO" id="GO:0016226">
    <property type="term" value="P:iron-sulfur cluster assembly"/>
    <property type="evidence" value="ECO:0007669"/>
    <property type="project" value="UniProtKB-UniRule"/>
</dbReference>
<dbReference type="InterPro" id="IPR047584">
    <property type="entry name" value="CyaY"/>
</dbReference>
<evidence type="ECO:0000313" key="6">
    <source>
        <dbReference type="Proteomes" id="UP000243807"/>
    </source>
</evidence>
<evidence type="ECO:0000256" key="1">
    <source>
        <dbReference type="ARBA" id="ARBA00008183"/>
    </source>
</evidence>
<dbReference type="InterPro" id="IPR020895">
    <property type="entry name" value="Frataxin_CS"/>
</dbReference>
<gene>
    <name evidence="4" type="primary">cyaY</name>
    <name evidence="5" type="ORF">BW247_11520</name>
</gene>
<sequence length="106" mass="11579">MTDNFALHAGQTLDDILDRMSGHDTLSDLDFDLVDGVLTVEFDSGGTLILNRQEAARQIWLASPEGPAHFSYDAQRAAWIDARNGDELYATLSRILSTQLGASVVL</sequence>
<protein>
    <recommendedName>
        <fullName evidence="4">Iron-sulfur cluster assembly protein CyaY</fullName>
    </recommendedName>
</protein>
<dbReference type="STRING" id="1765967.BW247_11520"/>
<dbReference type="PROSITE" id="PS50810">
    <property type="entry name" value="FRATAXIN_2"/>
    <property type="match status" value="1"/>
</dbReference>
<organism evidence="5 6">
    <name type="scientific">Acidihalobacter ferrooxydans</name>
    <dbReference type="NCBI Taxonomy" id="1765967"/>
    <lineage>
        <taxon>Bacteria</taxon>
        <taxon>Pseudomonadati</taxon>
        <taxon>Pseudomonadota</taxon>
        <taxon>Gammaproteobacteria</taxon>
        <taxon>Chromatiales</taxon>
        <taxon>Ectothiorhodospiraceae</taxon>
        <taxon>Acidihalobacter</taxon>
    </lineage>
</organism>
<dbReference type="PROSITE" id="PS01344">
    <property type="entry name" value="FRATAXIN_1"/>
    <property type="match status" value="1"/>
</dbReference>
<dbReference type="GO" id="GO:0051537">
    <property type="term" value="F:2 iron, 2 sulfur cluster binding"/>
    <property type="evidence" value="ECO:0007669"/>
    <property type="project" value="TreeGrafter"/>
</dbReference>
<comment type="function">
    <text evidence="4">Involved in iron-sulfur (Fe-S) cluster assembly. May act as a regulator of Fe-S biogenesis.</text>
</comment>
<keyword evidence="3 4" id="KW-0408">Iron</keyword>
<keyword evidence="6" id="KW-1185">Reference proteome</keyword>
<dbReference type="GO" id="GO:0008198">
    <property type="term" value="F:ferrous iron binding"/>
    <property type="evidence" value="ECO:0007669"/>
    <property type="project" value="TreeGrafter"/>
</dbReference>
<dbReference type="Gene3D" id="3.30.920.10">
    <property type="entry name" value="Frataxin/CyaY"/>
    <property type="match status" value="1"/>
</dbReference>
<dbReference type="GO" id="GO:0004322">
    <property type="term" value="F:ferroxidase activity"/>
    <property type="evidence" value="ECO:0007669"/>
    <property type="project" value="TreeGrafter"/>
</dbReference>
<dbReference type="EMBL" id="CP019434">
    <property type="protein sequence ID" value="APZ43637.1"/>
    <property type="molecule type" value="Genomic_DNA"/>
</dbReference>
<proteinExistence type="inferred from homology"/>
<dbReference type="GO" id="GO:0005737">
    <property type="term" value="C:cytoplasm"/>
    <property type="evidence" value="ECO:0007669"/>
    <property type="project" value="UniProtKB-ARBA"/>
</dbReference>
<dbReference type="PANTHER" id="PTHR16821:SF2">
    <property type="entry name" value="FRATAXIN, MITOCHONDRIAL"/>
    <property type="match status" value="1"/>
</dbReference>
<comment type="similarity">
    <text evidence="1 4">Belongs to the frataxin family.</text>
</comment>
<dbReference type="PANTHER" id="PTHR16821">
    <property type="entry name" value="FRATAXIN"/>
    <property type="match status" value="1"/>
</dbReference>
<dbReference type="KEGG" id="afy:BW247_11520"/>
<dbReference type="SUPFAM" id="SSF55387">
    <property type="entry name" value="Frataxin/Nqo15-like"/>
    <property type="match status" value="1"/>
</dbReference>
<accession>A0A1P8UIJ6</accession>
<evidence type="ECO:0000256" key="3">
    <source>
        <dbReference type="ARBA" id="ARBA00023004"/>
    </source>
</evidence>
<dbReference type="GO" id="GO:0006879">
    <property type="term" value="P:intracellular iron ion homeostasis"/>
    <property type="evidence" value="ECO:0007669"/>
    <property type="project" value="TreeGrafter"/>
</dbReference>
<evidence type="ECO:0000256" key="4">
    <source>
        <dbReference type="HAMAP-Rule" id="MF_00142"/>
    </source>
</evidence>
<dbReference type="InterPro" id="IPR036524">
    <property type="entry name" value="Frataxin/CyaY_sf"/>
</dbReference>
<dbReference type="NCBIfam" id="TIGR03421">
    <property type="entry name" value="FeS_CyaY"/>
    <property type="match status" value="1"/>
</dbReference>
<dbReference type="RefSeq" id="WP_076837274.1">
    <property type="nucleotide sequence ID" value="NZ_CP019434.1"/>
</dbReference>
<evidence type="ECO:0000256" key="2">
    <source>
        <dbReference type="ARBA" id="ARBA00022723"/>
    </source>
</evidence>
<keyword evidence="2 4" id="KW-0479">Metal-binding</keyword>
<dbReference type="HAMAP" id="MF_00142">
    <property type="entry name" value="CyaY"/>
    <property type="match status" value="1"/>
</dbReference>
<dbReference type="GO" id="GO:0034986">
    <property type="term" value="F:iron chaperone activity"/>
    <property type="evidence" value="ECO:0007669"/>
    <property type="project" value="TreeGrafter"/>
</dbReference>
<dbReference type="GO" id="GO:0008199">
    <property type="term" value="F:ferric iron binding"/>
    <property type="evidence" value="ECO:0007669"/>
    <property type="project" value="InterPro"/>
</dbReference>
<dbReference type="Pfam" id="PF01491">
    <property type="entry name" value="Frataxin_Cyay"/>
    <property type="match status" value="1"/>
</dbReference>
<dbReference type="AlphaFoldDB" id="A0A1P8UIJ6"/>
<evidence type="ECO:0000313" key="5">
    <source>
        <dbReference type="EMBL" id="APZ43637.1"/>
    </source>
</evidence>